<name>A0A2P2J2J2_RHIMU</name>
<evidence type="ECO:0000313" key="1">
    <source>
        <dbReference type="EMBL" id="MBW87688.1"/>
    </source>
</evidence>
<sequence>MAQQKKTIRIQRADLLMQLDKIWPQRVFKQTAIPKPKHVNINHGIGREE</sequence>
<dbReference type="AlphaFoldDB" id="A0A2P2J2J2"/>
<protein>
    <submittedName>
        <fullName evidence="1">Uncharacterized protein</fullName>
    </submittedName>
</protein>
<accession>A0A2P2J2J2</accession>
<dbReference type="EMBL" id="GGEC01007205">
    <property type="protein sequence ID" value="MBW87688.1"/>
    <property type="molecule type" value="Transcribed_RNA"/>
</dbReference>
<organism evidence="1">
    <name type="scientific">Rhizophora mucronata</name>
    <name type="common">Asiatic mangrove</name>
    <dbReference type="NCBI Taxonomy" id="61149"/>
    <lineage>
        <taxon>Eukaryota</taxon>
        <taxon>Viridiplantae</taxon>
        <taxon>Streptophyta</taxon>
        <taxon>Embryophyta</taxon>
        <taxon>Tracheophyta</taxon>
        <taxon>Spermatophyta</taxon>
        <taxon>Magnoliopsida</taxon>
        <taxon>eudicotyledons</taxon>
        <taxon>Gunneridae</taxon>
        <taxon>Pentapetalae</taxon>
        <taxon>rosids</taxon>
        <taxon>fabids</taxon>
        <taxon>Malpighiales</taxon>
        <taxon>Rhizophoraceae</taxon>
        <taxon>Rhizophora</taxon>
    </lineage>
</organism>
<proteinExistence type="predicted"/>
<reference evidence="1" key="1">
    <citation type="submission" date="2018-02" db="EMBL/GenBank/DDBJ databases">
        <title>Rhizophora mucronata_Transcriptome.</title>
        <authorList>
            <person name="Meera S.P."/>
            <person name="Sreeshan A."/>
            <person name="Augustine A."/>
        </authorList>
    </citation>
    <scope>NUCLEOTIDE SEQUENCE</scope>
    <source>
        <tissue evidence="1">Leaf</tissue>
    </source>
</reference>